<dbReference type="EMBL" id="JACHEM010000015">
    <property type="protein sequence ID" value="MBB6438832.1"/>
    <property type="molecule type" value="Genomic_DNA"/>
</dbReference>
<dbReference type="Proteomes" id="UP000540423">
    <property type="component" value="Unassembled WGS sequence"/>
</dbReference>
<evidence type="ECO:0000313" key="1">
    <source>
        <dbReference type="EMBL" id="MBB6438832.1"/>
    </source>
</evidence>
<proteinExistence type="predicted"/>
<dbReference type="AlphaFoldDB" id="A0A7X0HM02"/>
<name>A0A7X0HM02_9ACTN</name>
<accession>A0A7X0HM02</accession>
<sequence>MVVQEVQQGRGARATVHAAEMHGTVTAVRAAQELGLRRSEFDLAVQLGRIRTVADGDGGRRRVAHEELDRLRESNQRATPLKERLRTAGTAQGAALMGISRFRFTALARGGYLSPVRFHLNRYRAVVWTYLVEELTDLVARHPELLVGNYPKALRDTLDAGEDRRPRNWRSRRLGQLLNRTEDPWEQAALFSSLLPPHETAALVRGPQEAQRLAGLGAGLVAAEPSSPAAREATRRLLVADDPDEIAWIRTSLALALRDARARCPLSGPDRSSVDAGRATGLLLRLPRRAHWAVGRAKVRHWMIRVVRGNQPNRGRGEAAVPAR</sequence>
<evidence type="ECO:0000313" key="2">
    <source>
        <dbReference type="Proteomes" id="UP000540423"/>
    </source>
</evidence>
<reference evidence="1 2" key="1">
    <citation type="submission" date="2020-08" db="EMBL/GenBank/DDBJ databases">
        <title>Genomic Encyclopedia of Type Strains, Phase IV (KMG-IV): sequencing the most valuable type-strain genomes for metagenomic binning, comparative biology and taxonomic classification.</title>
        <authorList>
            <person name="Goeker M."/>
        </authorList>
    </citation>
    <scope>NUCLEOTIDE SEQUENCE [LARGE SCALE GENOMIC DNA]</scope>
    <source>
        <strain evidence="1 2">DSM 40141</strain>
    </source>
</reference>
<keyword evidence="2" id="KW-1185">Reference proteome</keyword>
<gene>
    <name evidence="1" type="ORF">HNQ79_005344</name>
</gene>
<dbReference type="RefSeq" id="WP_185035271.1">
    <property type="nucleotide sequence ID" value="NZ_BNBN01000012.1"/>
</dbReference>
<organism evidence="1 2">
    <name type="scientific">Streptomyces candidus</name>
    <dbReference type="NCBI Taxonomy" id="67283"/>
    <lineage>
        <taxon>Bacteria</taxon>
        <taxon>Bacillati</taxon>
        <taxon>Actinomycetota</taxon>
        <taxon>Actinomycetes</taxon>
        <taxon>Kitasatosporales</taxon>
        <taxon>Streptomycetaceae</taxon>
        <taxon>Streptomyces</taxon>
    </lineage>
</organism>
<dbReference type="Pfam" id="PF19934">
    <property type="entry name" value="DUF6397"/>
    <property type="match status" value="1"/>
</dbReference>
<protein>
    <submittedName>
        <fullName evidence="1">Uncharacterized protein</fullName>
    </submittedName>
</protein>
<dbReference type="InterPro" id="IPR045652">
    <property type="entry name" value="DUF6397"/>
</dbReference>
<comment type="caution">
    <text evidence="1">The sequence shown here is derived from an EMBL/GenBank/DDBJ whole genome shotgun (WGS) entry which is preliminary data.</text>
</comment>